<feature type="transmembrane region" description="Helical" evidence="5">
    <location>
        <begin position="109"/>
        <end position="128"/>
    </location>
</feature>
<proteinExistence type="predicted"/>
<feature type="transmembrane region" description="Helical" evidence="5">
    <location>
        <begin position="86"/>
        <end position="103"/>
    </location>
</feature>
<evidence type="ECO:0000313" key="8">
    <source>
        <dbReference type="Proteomes" id="UP001497392"/>
    </source>
</evidence>
<dbReference type="EMBL" id="CAXHTA020000017">
    <property type="protein sequence ID" value="CAL5228023.1"/>
    <property type="molecule type" value="Genomic_DNA"/>
</dbReference>
<evidence type="ECO:0000313" key="7">
    <source>
        <dbReference type="EMBL" id="CAL5228023.1"/>
    </source>
</evidence>
<dbReference type="InterPro" id="IPR050186">
    <property type="entry name" value="TPT_transporter"/>
</dbReference>
<comment type="caution">
    <text evidence="7">The sequence shown here is derived from an EMBL/GenBank/DDBJ whole genome shotgun (WGS) entry which is preliminary data.</text>
</comment>
<organism evidence="7 8">
    <name type="scientific">Coccomyxa viridis</name>
    <dbReference type="NCBI Taxonomy" id="1274662"/>
    <lineage>
        <taxon>Eukaryota</taxon>
        <taxon>Viridiplantae</taxon>
        <taxon>Chlorophyta</taxon>
        <taxon>core chlorophytes</taxon>
        <taxon>Trebouxiophyceae</taxon>
        <taxon>Trebouxiophyceae incertae sedis</taxon>
        <taxon>Coccomyxaceae</taxon>
        <taxon>Coccomyxa</taxon>
    </lineage>
</organism>
<keyword evidence="3 5" id="KW-1133">Transmembrane helix</keyword>
<dbReference type="Pfam" id="PF03151">
    <property type="entry name" value="TPT"/>
    <property type="match status" value="1"/>
</dbReference>
<dbReference type="PANTHER" id="PTHR11132">
    <property type="entry name" value="SOLUTE CARRIER FAMILY 35"/>
    <property type="match status" value="1"/>
</dbReference>
<keyword evidence="2 5" id="KW-0812">Transmembrane</keyword>
<feature type="transmembrane region" description="Helical" evidence="5">
    <location>
        <begin position="171"/>
        <end position="191"/>
    </location>
</feature>
<gene>
    <name evidence="7" type="primary">g11085</name>
    <name evidence="7" type="ORF">VP750_LOCUS9929</name>
</gene>
<evidence type="ECO:0000256" key="5">
    <source>
        <dbReference type="SAM" id="Phobius"/>
    </source>
</evidence>
<feature type="transmembrane region" description="Helical" evidence="5">
    <location>
        <begin position="231"/>
        <end position="249"/>
    </location>
</feature>
<protein>
    <submittedName>
        <fullName evidence="7">G11085 protein</fullName>
    </submittedName>
</protein>
<dbReference type="Proteomes" id="UP001497392">
    <property type="component" value="Unassembled WGS sequence"/>
</dbReference>
<keyword evidence="4 5" id="KW-0472">Membrane</keyword>
<feature type="transmembrane region" description="Helical" evidence="5">
    <location>
        <begin position="140"/>
        <end position="159"/>
    </location>
</feature>
<feature type="transmembrane region" description="Helical" evidence="5">
    <location>
        <begin position="30"/>
        <end position="51"/>
    </location>
</feature>
<reference evidence="7 8" key="1">
    <citation type="submission" date="2024-06" db="EMBL/GenBank/DDBJ databases">
        <authorList>
            <person name="Kraege A."/>
            <person name="Thomma B."/>
        </authorList>
    </citation>
    <scope>NUCLEOTIDE SEQUENCE [LARGE SCALE GENOMIC DNA]</scope>
</reference>
<evidence type="ECO:0000256" key="3">
    <source>
        <dbReference type="ARBA" id="ARBA00022989"/>
    </source>
</evidence>
<feature type="domain" description="Sugar phosphate transporter" evidence="6">
    <location>
        <begin position="5"/>
        <end position="250"/>
    </location>
</feature>
<feature type="transmembrane region" description="Helical" evidence="5">
    <location>
        <begin position="203"/>
        <end position="225"/>
    </location>
</feature>
<evidence type="ECO:0000256" key="4">
    <source>
        <dbReference type="ARBA" id="ARBA00023136"/>
    </source>
</evidence>
<name>A0ABP1GCW5_9CHLO</name>
<accession>A0ABP1GCW5</accession>
<dbReference type="SUPFAM" id="SSF103481">
    <property type="entry name" value="Multidrug resistance efflux transporter EmrE"/>
    <property type="match status" value="1"/>
</dbReference>
<evidence type="ECO:0000256" key="1">
    <source>
        <dbReference type="ARBA" id="ARBA00004141"/>
    </source>
</evidence>
<dbReference type="InterPro" id="IPR004853">
    <property type="entry name" value="Sugar_P_trans_dom"/>
</dbReference>
<dbReference type="InterPro" id="IPR037185">
    <property type="entry name" value="EmrE-like"/>
</dbReference>
<evidence type="ECO:0000259" key="6">
    <source>
        <dbReference type="Pfam" id="PF03151"/>
    </source>
</evidence>
<comment type="subcellular location">
    <subcellularLocation>
        <location evidence="1">Membrane</location>
        <topology evidence="1">Multi-pass membrane protein</topology>
    </subcellularLocation>
</comment>
<feature type="transmembrane region" description="Helical" evidence="5">
    <location>
        <begin position="57"/>
        <end position="74"/>
    </location>
</feature>
<evidence type="ECO:0000256" key="2">
    <source>
        <dbReference type="ARBA" id="ARBA00022692"/>
    </source>
</evidence>
<sequence length="336" mass="35695">MFAFLVLMPVMVANTKLQHKATLKRQYKGLICIGVFMALNVSLNNLSLVQISLSLNQVIRAAMPVVVAAVAVFVERKVPSKTEATALLLLVSGVIISVFEGQASGSSYGITLSITGVLCAAAMMSFAGKVLSEKIDVLQLAFYTAPVSSCVLLPFFWILEKDKFLVYAQENGTAVASIILLGSTVALAYNAVHNMLLKRTSSVAVTVLGEVKIVGLLILSAIILPGESSQFTAKMTVGCVLAMLGFCLYSNTKLMMARRAAAGQGQPAKQAKQSSEMEEGQALLQEVPVSGHEKYDAISKSMDRGSAKIRACDGSARVVHDVHAEAGFIHSAPPAR</sequence>
<keyword evidence="8" id="KW-1185">Reference proteome</keyword>